<evidence type="ECO:0000313" key="5">
    <source>
        <dbReference type="EMBL" id="ODN66554.1"/>
    </source>
</evidence>
<organism evidence="5 6">
    <name type="scientific">Methylophaga muralis</name>
    <dbReference type="NCBI Taxonomy" id="291169"/>
    <lineage>
        <taxon>Bacteria</taxon>
        <taxon>Pseudomonadati</taxon>
        <taxon>Pseudomonadota</taxon>
        <taxon>Gammaproteobacteria</taxon>
        <taxon>Thiotrichales</taxon>
        <taxon>Piscirickettsiaceae</taxon>
        <taxon>Methylophaga</taxon>
    </lineage>
</organism>
<dbReference type="InterPro" id="IPR003439">
    <property type="entry name" value="ABC_transporter-like_ATP-bd"/>
</dbReference>
<dbReference type="InterPro" id="IPR027417">
    <property type="entry name" value="P-loop_NTPase"/>
</dbReference>
<dbReference type="GO" id="GO:0016887">
    <property type="term" value="F:ATP hydrolysis activity"/>
    <property type="evidence" value="ECO:0007669"/>
    <property type="project" value="InterPro"/>
</dbReference>
<keyword evidence="3 5" id="KW-0067">ATP-binding</keyword>
<dbReference type="Gene3D" id="3.40.50.300">
    <property type="entry name" value="P-loop containing nucleotide triphosphate hydrolases"/>
    <property type="match status" value="1"/>
</dbReference>
<keyword evidence="5" id="KW-0378">Hydrolase</keyword>
<dbReference type="InterPro" id="IPR017781">
    <property type="entry name" value="ABC_transptr_urea_ATP-bd_UrtD"/>
</dbReference>
<keyword evidence="6" id="KW-1185">Reference proteome</keyword>
<dbReference type="RefSeq" id="WP_069296166.1">
    <property type="nucleotide sequence ID" value="NZ_MCRI01000017.1"/>
</dbReference>
<evidence type="ECO:0000256" key="1">
    <source>
        <dbReference type="ARBA" id="ARBA00022448"/>
    </source>
</evidence>
<dbReference type="PANTHER" id="PTHR45772">
    <property type="entry name" value="CONSERVED COMPONENT OF ABC TRANSPORTER FOR NATURAL AMINO ACIDS-RELATED"/>
    <property type="match status" value="1"/>
</dbReference>
<dbReference type="InterPro" id="IPR051120">
    <property type="entry name" value="ABC_AA/LPS_Transport"/>
</dbReference>
<feature type="domain" description="ABC transporter" evidence="4">
    <location>
        <begin position="8"/>
        <end position="247"/>
    </location>
</feature>
<dbReference type="Pfam" id="PF00005">
    <property type="entry name" value="ABC_tran"/>
    <property type="match status" value="1"/>
</dbReference>
<dbReference type="GO" id="GO:0005886">
    <property type="term" value="C:plasma membrane"/>
    <property type="evidence" value="ECO:0007669"/>
    <property type="project" value="TreeGrafter"/>
</dbReference>
<dbReference type="CDD" id="cd03219">
    <property type="entry name" value="ABC_Mj1267_LivG_branched"/>
    <property type="match status" value="1"/>
</dbReference>
<name>A0A1E3GRB2_9GAMM</name>
<sequence length="251" mass="27531">MIESKLDLYIDGLGVNFSGFQAVSNFSMVVAHGEMRVLLGANGAGKTTLMDMICGKTQSTEGKVFLGEQEITNKPPHVIARLGIGRKFQIPSVFKELTVLQNLSVAAMKQVSVFANLGSMKRQIHMDRLAEVMELTNLNKKADHVAGTLSHGETQWLELAMLIIRNPKVILLDEPTAGMTADETLKTSRIMNDLKGRHTIIVVEHDMAFVREIADKITVMHQGKFLAEGRISEIEKNQAVKDAYLGSGGIA</sequence>
<evidence type="ECO:0000259" key="4">
    <source>
        <dbReference type="PROSITE" id="PS50893"/>
    </source>
</evidence>
<comment type="caution">
    <text evidence="5">The sequence shown here is derived from an EMBL/GenBank/DDBJ whole genome shotgun (WGS) entry which is preliminary data.</text>
</comment>
<evidence type="ECO:0000256" key="3">
    <source>
        <dbReference type="ARBA" id="ARBA00022840"/>
    </source>
</evidence>
<dbReference type="SUPFAM" id="SSF52540">
    <property type="entry name" value="P-loop containing nucleoside triphosphate hydrolases"/>
    <property type="match status" value="1"/>
</dbReference>
<dbReference type="STRING" id="291169.A9E74_01723"/>
<gene>
    <name evidence="5" type="primary">lptB_3</name>
    <name evidence="5" type="ORF">A9E74_01723</name>
</gene>
<dbReference type="EC" id="3.6.3.-" evidence="5"/>
<evidence type="ECO:0000313" key="6">
    <source>
        <dbReference type="Proteomes" id="UP000094379"/>
    </source>
</evidence>
<dbReference type="EMBL" id="MCRI01000017">
    <property type="protein sequence ID" value="ODN66554.1"/>
    <property type="molecule type" value="Genomic_DNA"/>
</dbReference>
<accession>A0A1E3GRB2</accession>
<dbReference type="SMART" id="SM00382">
    <property type="entry name" value="AAA"/>
    <property type="match status" value="1"/>
</dbReference>
<keyword evidence="1" id="KW-0813">Transport</keyword>
<dbReference type="Proteomes" id="UP000094379">
    <property type="component" value="Unassembled WGS sequence"/>
</dbReference>
<dbReference type="PANTHER" id="PTHR45772:SF8">
    <property type="entry name" value="HIGH-AFFINITY BRANCHED-CHAIN AMINO ACID TRANSPORT ATP-BINDING PROTEIN"/>
    <property type="match status" value="1"/>
</dbReference>
<evidence type="ECO:0000256" key="2">
    <source>
        <dbReference type="ARBA" id="ARBA00022741"/>
    </source>
</evidence>
<dbReference type="PROSITE" id="PS50893">
    <property type="entry name" value="ABC_TRANSPORTER_2"/>
    <property type="match status" value="1"/>
</dbReference>
<dbReference type="InterPro" id="IPR003593">
    <property type="entry name" value="AAA+_ATPase"/>
</dbReference>
<reference evidence="5 6" key="1">
    <citation type="submission" date="2016-07" db="EMBL/GenBank/DDBJ databases">
        <title>Draft Genome Sequence of Methylophaga muralis Bur 1.</title>
        <authorList>
            <person name="Vasilenko O.V."/>
            <person name="Doronina N.V."/>
            <person name="Shmareva M.N."/>
            <person name="Tarlachkov S.V."/>
            <person name="Mustakhimov I."/>
            <person name="Trotsenko Y.A."/>
        </authorList>
    </citation>
    <scope>NUCLEOTIDE SEQUENCE [LARGE SCALE GENOMIC DNA]</scope>
    <source>
        <strain evidence="5 6">Bur 1</strain>
    </source>
</reference>
<dbReference type="AlphaFoldDB" id="A0A1E3GRB2"/>
<dbReference type="NCBIfam" id="TIGR03411">
    <property type="entry name" value="urea_trans_UrtD"/>
    <property type="match status" value="1"/>
</dbReference>
<dbReference type="GO" id="GO:0005524">
    <property type="term" value="F:ATP binding"/>
    <property type="evidence" value="ECO:0007669"/>
    <property type="project" value="UniProtKB-KW"/>
</dbReference>
<proteinExistence type="predicted"/>
<dbReference type="PATRIC" id="fig|291169.3.peg.1733"/>
<keyword evidence="2" id="KW-0547">Nucleotide-binding</keyword>
<protein>
    <submittedName>
        <fullName evidence="5">Lipopolysaccharide export system ATP-binding protein LptB</fullName>
        <ecNumber evidence="5">3.6.3.-</ecNumber>
    </submittedName>
</protein>